<evidence type="ECO:0000256" key="1">
    <source>
        <dbReference type="SAM" id="Phobius"/>
    </source>
</evidence>
<evidence type="ECO:0000313" key="3">
    <source>
        <dbReference type="EMBL" id="KAL2066419.1"/>
    </source>
</evidence>
<dbReference type="InterPro" id="IPR010730">
    <property type="entry name" value="HET"/>
</dbReference>
<proteinExistence type="predicted"/>
<dbReference type="PANTHER" id="PTHR33112">
    <property type="entry name" value="DOMAIN PROTEIN, PUTATIVE-RELATED"/>
    <property type="match status" value="1"/>
</dbReference>
<name>A0ABR4C969_9HELO</name>
<keyword evidence="4" id="KW-1185">Reference proteome</keyword>
<protein>
    <recommendedName>
        <fullName evidence="2">Heterokaryon incompatibility domain-containing protein</fullName>
    </recommendedName>
</protein>
<dbReference type="EMBL" id="JAZHXI010000011">
    <property type="protein sequence ID" value="KAL2066419.1"/>
    <property type="molecule type" value="Genomic_DNA"/>
</dbReference>
<evidence type="ECO:0000313" key="4">
    <source>
        <dbReference type="Proteomes" id="UP001595075"/>
    </source>
</evidence>
<keyword evidence="1" id="KW-0812">Transmembrane</keyword>
<organism evidence="3 4">
    <name type="scientific">Oculimacula yallundae</name>
    <dbReference type="NCBI Taxonomy" id="86028"/>
    <lineage>
        <taxon>Eukaryota</taxon>
        <taxon>Fungi</taxon>
        <taxon>Dikarya</taxon>
        <taxon>Ascomycota</taxon>
        <taxon>Pezizomycotina</taxon>
        <taxon>Leotiomycetes</taxon>
        <taxon>Helotiales</taxon>
        <taxon>Ploettnerulaceae</taxon>
        <taxon>Oculimacula</taxon>
    </lineage>
</organism>
<evidence type="ECO:0000259" key="2">
    <source>
        <dbReference type="Pfam" id="PF06985"/>
    </source>
</evidence>
<sequence length="436" mass="49170">MTVGIPQDKLAASFKDAISLCRLLRLEYLWIDSLCIIQKGIGSIEDWGYHVTAMGGIYAGAVLNICADRAESSIDGFLHPRQALRSPDTVTIPSAQNRTFQLVDLEAVTLDIKASRTSSRGWIFQERLLSRRVLHFTASELYWECSEQRIACESFPSGIPEPNLQMRHQLAPLNLVDDLPYPSKDNLQDRQNSILSGWYRTLDDYTSRQLSFPHKDKFAALAGVAQEFQRLLEDRYVAGIFVSDLPFALLWMPPESSSPTQRLSSLEHQYHAPSWSWASMDGQVDFVGGAGWWLNTATQHADIISARSTLMNENIPMGQITSAELVLCAYTVAVKWLYDESEQYMHVESCDDQLDFKDVPPFLGQLDNPLKQRVSPASAIAILVASVVGNYGYFGLLLVPATETMYRRVGVWWSCERQDEMGHVMRTHEKVLLTLL</sequence>
<dbReference type="PANTHER" id="PTHR33112:SF16">
    <property type="entry name" value="HETEROKARYON INCOMPATIBILITY DOMAIN-CONTAINING PROTEIN"/>
    <property type="match status" value="1"/>
</dbReference>
<reference evidence="3 4" key="1">
    <citation type="journal article" date="2024" name="Commun. Biol.">
        <title>Comparative genomic analysis of thermophilic fungi reveals convergent evolutionary adaptations and gene losses.</title>
        <authorList>
            <person name="Steindorff A.S."/>
            <person name="Aguilar-Pontes M.V."/>
            <person name="Robinson A.J."/>
            <person name="Andreopoulos B."/>
            <person name="LaButti K."/>
            <person name="Kuo A."/>
            <person name="Mondo S."/>
            <person name="Riley R."/>
            <person name="Otillar R."/>
            <person name="Haridas S."/>
            <person name="Lipzen A."/>
            <person name="Grimwood J."/>
            <person name="Schmutz J."/>
            <person name="Clum A."/>
            <person name="Reid I.D."/>
            <person name="Moisan M.C."/>
            <person name="Butler G."/>
            <person name="Nguyen T.T.M."/>
            <person name="Dewar K."/>
            <person name="Conant G."/>
            <person name="Drula E."/>
            <person name="Henrissat B."/>
            <person name="Hansel C."/>
            <person name="Singer S."/>
            <person name="Hutchinson M.I."/>
            <person name="de Vries R.P."/>
            <person name="Natvig D.O."/>
            <person name="Powell A.J."/>
            <person name="Tsang A."/>
            <person name="Grigoriev I.V."/>
        </authorList>
    </citation>
    <scope>NUCLEOTIDE SEQUENCE [LARGE SCALE GENOMIC DNA]</scope>
    <source>
        <strain evidence="3 4">CBS 494.80</strain>
    </source>
</reference>
<gene>
    <name evidence="3" type="ORF">VTL71DRAFT_2490</name>
</gene>
<feature type="transmembrane region" description="Helical" evidence="1">
    <location>
        <begin position="377"/>
        <end position="399"/>
    </location>
</feature>
<dbReference type="Proteomes" id="UP001595075">
    <property type="component" value="Unassembled WGS sequence"/>
</dbReference>
<keyword evidence="1" id="KW-1133">Transmembrane helix</keyword>
<accession>A0ABR4C969</accession>
<comment type="caution">
    <text evidence="3">The sequence shown here is derived from an EMBL/GenBank/DDBJ whole genome shotgun (WGS) entry which is preliminary data.</text>
</comment>
<feature type="domain" description="Heterokaryon incompatibility" evidence="2">
    <location>
        <begin position="6"/>
        <end position="126"/>
    </location>
</feature>
<keyword evidence="1" id="KW-0472">Membrane</keyword>
<dbReference type="Pfam" id="PF06985">
    <property type="entry name" value="HET"/>
    <property type="match status" value="1"/>
</dbReference>